<evidence type="ECO:0008006" key="3">
    <source>
        <dbReference type="Google" id="ProtNLM"/>
    </source>
</evidence>
<dbReference type="SUPFAM" id="SSF55298">
    <property type="entry name" value="YjgF-like"/>
    <property type="match status" value="1"/>
</dbReference>
<dbReference type="Pfam" id="PF01042">
    <property type="entry name" value="Ribonuc_L-PSP"/>
    <property type="match status" value="1"/>
</dbReference>
<keyword evidence="2" id="KW-1185">Reference proteome</keyword>
<organism evidence="1 2">
    <name type="scientific">Asanoa iriomotensis</name>
    <dbReference type="NCBI Taxonomy" id="234613"/>
    <lineage>
        <taxon>Bacteria</taxon>
        <taxon>Bacillati</taxon>
        <taxon>Actinomycetota</taxon>
        <taxon>Actinomycetes</taxon>
        <taxon>Micromonosporales</taxon>
        <taxon>Micromonosporaceae</taxon>
        <taxon>Asanoa</taxon>
    </lineage>
</organism>
<dbReference type="Proteomes" id="UP000624325">
    <property type="component" value="Unassembled WGS sequence"/>
</dbReference>
<protein>
    <recommendedName>
        <fullName evidence="3">Enamine deaminase RidA (YjgF/YER057c/UK114 family)</fullName>
    </recommendedName>
</protein>
<dbReference type="CDD" id="cd00448">
    <property type="entry name" value="YjgF_YER057c_UK114_family"/>
    <property type="match status" value="1"/>
</dbReference>
<proteinExistence type="predicted"/>
<dbReference type="Gene3D" id="3.30.1330.40">
    <property type="entry name" value="RutC-like"/>
    <property type="match status" value="1"/>
</dbReference>
<comment type="caution">
    <text evidence="1">The sequence shown here is derived from an EMBL/GenBank/DDBJ whole genome shotgun (WGS) entry which is preliminary data.</text>
</comment>
<dbReference type="PANTHER" id="PTHR43857:SF1">
    <property type="entry name" value="YJGH FAMILY PROTEIN"/>
    <property type="match status" value="1"/>
</dbReference>
<gene>
    <name evidence="1" type="ORF">Air01nite_26790</name>
</gene>
<name>A0ABQ4C1D4_9ACTN</name>
<sequence length="157" mass="16415">MRLGGQNRSRVTAATADTTPVTISRINPDGLHHTPGYHHVTLVSSGKTAYLAGQCPLDQAGEVVGSGDVLAQVDQVVENTRRALASVGATPEGVVRTVIYVTDDADRTLGDVWRRLLESPLAPAFTTASTLVGVSRLGFPGQLIELDVTAALSDPAT</sequence>
<reference evidence="1 2" key="1">
    <citation type="submission" date="2021-01" db="EMBL/GenBank/DDBJ databases">
        <title>Whole genome shotgun sequence of Asanoa iriomotensis NBRC 100142.</title>
        <authorList>
            <person name="Komaki H."/>
            <person name="Tamura T."/>
        </authorList>
    </citation>
    <scope>NUCLEOTIDE SEQUENCE [LARGE SCALE GENOMIC DNA]</scope>
    <source>
        <strain evidence="1 2">NBRC 100142</strain>
    </source>
</reference>
<accession>A0ABQ4C1D4</accession>
<dbReference type="InterPro" id="IPR006175">
    <property type="entry name" value="YjgF/YER057c/UK114"/>
</dbReference>
<dbReference type="PANTHER" id="PTHR43857">
    <property type="entry name" value="BLR7761 PROTEIN"/>
    <property type="match status" value="1"/>
</dbReference>
<dbReference type="InterPro" id="IPR035959">
    <property type="entry name" value="RutC-like_sf"/>
</dbReference>
<dbReference type="EMBL" id="BONC01000015">
    <property type="protein sequence ID" value="GIF56584.1"/>
    <property type="molecule type" value="Genomic_DNA"/>
</dbReference>
<evidence type="ECO:0000313" key="2">
    <source>
        <dbReference type="Proteomes" id="UP000624325"/>
    </source>
</evidence>
<evidence type="ECO:0000313" key="1">
    <source>
        <dbReference type="EMBL" id="GIF56584.1"/>
    </source>
</evidence>